<comment type="caution">
    <text evidence="1">The sequence shown here is derived from an EMBL/GenBank/DDBJ whole genome shotgun (WGS) entry which is preliminary data.</text>
</comment>
<accession>A0A919QWM3</accession>
<reference evidence="1" key="1">
    <citation type="submission" date="2021-01" db="EMBL/GenBank/DDBJ databases">
        <title>Whole genome shotgun sequence of Sphaerisporangium rufum NBRC 109079.</title>
        <authorList>
            <person name="Komaki H."/>
            <person name="Tamura T."/>
        </authorList>
    </citation>
    <scope>NUCLEOTIDE SEQUENCE</scope>
    <source>
        <strain evidence="1">NBRC 109079</strain>
    </source>
</reference>
<proteinExistence type="predicted"/>
<gene>
    <name evidence="1" type="ORF">Sru01_04360</name>
</gene>
<evidence type="ECO:0000313" key="2">
    <source>
        <dbReference type="Proteomes" id="UP000655287"/>
    </source>
</evidence>
<dbReference type="Proteomes" id="UP000655287">
    <property type="component" value="Unassembled WGS sequence"/>
</dbReference>
<sequence>MSVGAAVSTVGTERLPAPVRALSSLSRIDYADHFVLPTDAAATAERWARVMFGDRPDAVELFLWRGLLGLRLGRTVSADTVAGWRIGERGDGWIRLEATSWFLAADLVVQATGDSVALGTFLRYDRRPAHLLWPPLSLLHRRLVPGVLRKAASRIEADEARGGVSGR</sequence>
<organism evidence="1 2">
    <name type="scientific">Sphaerisporangium rufum</name>
    <dbReference type="NCBI Taxonomy" id="1381558"/>
    <lineage>
        <taxon>Bacteria</taxon>
        <taxon>Bacillati</taxon>
        <taxon>Actinomycetota</taxon>
        <taxon>Actinomycetes</taxon>
        <taxon>Streptosporangiales</taxon>
        <taxon>Streptosporangiaceae</taxon>
        <taxon>Sphaerisporangium</taxon>
    </lineage>
</organism>
<dbReference type="EMBL" id="BOOU01000006">
    <property type="protein sequence ID" value="GII75454.1"/>
    <property type="molecule type" value="Genomic_DNA"/>
</dbReference>
<keyword evidence="2" id="KW-1185">Reference proteome</keyword>
<evidence type="ECO:0008006" key="3">
    <source>
        <dbReference type="Google" id="ProtNLM"/>
    </source>
</evidence>
<dbReference type="RefSeq" id="WP_203982115.1">
    <property type="nucleotide sequence ID" value="NZ_BOOU01000006.1"/>
</dbReference>
<dbReference type="AlphaFoldDB" id="A0A919QWM3"/>
<protein>
    <recommendedName>
        <fullName evidence="3">DUF2867 domain-containing protein</fullName>
    </recommendedName>
</protein>
<name>A0A919QWM3_9ACTN</name>
<evidence type="ECO:0000313" key="1">
    <source>
        <dbReference type="EMBL" id="GII75454.1"/>
    </source>
</evidence>